<evidence type="ECO:0000313" key="3">
    <source>
        <dbReference type="Proteomes" id="UP000199766"/>
    </source>
</evidence>
<proteinExistence type="predicted"/>
<evidence type="ECO:0000313" key="2">
    <source>
        <dbReference type="EMBL" id="SER13658.1"/>
    </source>
</evidence>
<keyword evidence="3" id="KW-1185">Reference proteome</keyword>
<accession>A0A1H9LQP7</accession>
<gene>
    <name evidence="2" type="ORF">SAMN02982919_01829</name>
</gene>
<sequence length="180" mass="19872">MSSNNRFAAAIVGATMALGIGLASSHAYAVTISAEDVSKKIISCDSRNPFLRSAPLGSCLATPDKTLYVTATLDEGEDPTVLDEMDVVVQVGEQFYHYDGSGNQRNDTELWRPFLITAESDGMPVPSFRRMVGIETKSITRQVNYSPFVKEKGAIIYVGIRKSRDEPYTEQMIKKVFIIH</sequence>
<dbReference type="AlphaFoldDB" id="A0A1H9LQP7"/>
<feature type="chain" id="PRO_5011594237" evidence="1">
    <location>
        <begin position="30"/>
        <end position="180"/>
    </location>
</feature>
<protein>
    <submittedName>
        <fullName evidence="2">Uncharacterized protein</fullName>
    </submittedName>
</protein>
<name>A0A1H9LQP7_9BURK</name>
<reference evidence="2 3" key="1">
    <citation type="submission" date="2016-10" db="EMBL/GenBank/DDBJ databases">
        <authorList>
            <person name="de Groot N.N."/>
        </authorList>
    </citation>
    <scope>NUCLEOTIDE SEQUENCE [LARGE SCALE GENOMIC DNA]</scope>
    <source>
        <strain evidence="2 3">ATCC 35958</strain>
    </source>
</reference>
<dbReference type="Proteomes" id="UP000199766">
    <property type="component" value="Unassembled WGS sequence"/>
</dbReference>
<organism evidence="2 3">
    <name type="scientific">Giesbergeria anulus</name>
    <dbReference type="NCBI Taxonomy" id="180197"/>
    <lineage>
        <taxon>Bacteria</taxon>
        <taxon>Pseudomonadati</taxon>
        <taxon>Pseudomonadota</taxon>
        <taxon>Betaproteobacteria</taxon>
        <taxon>Burkholderiales</taxon>
        <taxon>Comamonadaceae</taxon>
        <taxon>Giesbergeria</taxon>
    </lineage>
</organism>
<evidence type="ECO:0000256" key="1">
    <source>
        <dbReference type="SAM" id="SignalP"/>
    </source>
</evidence>
<dbReference type="EMBL" id="FOGD01000004">
    <property type="protein sequence ID" value="SER13658.1"/>
    <property type="molecule type" value="Genomic_DNA"/>
</dbReference>
<feature type="signal peptide" evidence="1">
    <location>
        <begin position="1"/>
        <end position="29"/>
    </location>
</feature>
<dbReference type="RefSeq" id="WP_143059610.1">
    <property type="nucleotide sequence ID" value="NZ_FOGD01000004.1"/>
</dbReference>
<keyword evidence="1" id="KW-0732">Signal</keyword>